<evidence type="ECO:0008006" key="2">
    <source>
        <dbReference type="Google" id="ProtNLM"/>
    </source>
</evidence>
<gene>
    <name evidence="1" type="ORF">METZ01_LOCUS475091</name>
</gene>
<protein>
    <recommendedName>
        <fullName evidence="2">Outer-membrane lipoprotein carrier protein</fullName>
    </recommendedName>
</protein>
<feature type="non-terminal residue" evidence="1">
    <location>
        <position position="1"/>
    </location>
</feature>
<sequence length="117" mass="13358">VENDDAVVQVESYLNSIKTLSAQFLQVDSEGNVTNGRLYLRRPGRIRFEYDDPSPLLIVADGFWLIFHDRELGQVSRYPLYETPLGVLVDEPVNLRKKVEVVRVEQGLGVLRIMVVD</sequence>
<accession>A0A383BQ27</accession>
<dbReference type="Pfam" id="PF03548">
    <property type="entry name" value="LolA"/>
    <property type="match status" value="1"/>
</dbReference>
<evidence type="ECO:0000313" key="1">
    <source>
        <dbReference type="EMBL" id="SVE22237.1"/>
    </source>
</evidence>
<name>A0A383BQ27_9ZZZZ</name>
<dbReference type="SUPFAM" id="SSF89392">
    <property type="entry name" value="Prokaryotic lipoproteins and lipoprotein localization factors"/>
    <property type="match status" value="1"/>
</dbReference>
<dbReference type="InterPro" id="IPR004564">
    <property type="entry name" value="OM_lipoprot_carrier_LolA-like"/>
</dbReference>
<reference evidence="1" key="1">
    <citation type="submission" date="2018-05" db="EMBL/GenBank/DDBJ databases">
        <authorList>
            <person name="Lanie J.A."/>
            <person name="Ng W.-L."/>
            <person name="Kazmierczak K.M."/>
            <person name="Andrzejewski T.M."/>
            <person name="Davidsen T.M."/>
            <person name="Wayne K.J."/>
            <person name="Tettelin H."/>
            <person name="Glass J.I."/>
            <person name="Rusch D."/>
            <person name="Podicherti R."/>
            <person name="Tsui H.-C.T."/>
            <person name="Winkler M.E."/>
        </authorList>
    </citation>
    <scope>NUCLEOTIDE SEQUENCE</scope>
</reference>
<dbReference type="EMBL" id="UINC01202434">
    <property type="protein sequence ID" value="SVE22237.1"/>
    <property type="molecule type" value="Genomic_DNA"/>
</dbReference>
<dbReference type="Gene3D" id="2.50.20.10">
    <property type="entry name" value="Lipoprotein localisation LolA/LolB/LppX"/>
    <property type="match status" value="1"/>
</dbReference>
<organism evidence="1">
    <name type="scientific">marine metagenome</name>
    <dbReference type="NCBI Taxonomy" id="408172"/>
    <lineage>
        <taxon>unclassified sequences</taxon>
        <taxon>metagenomes</taxon>
        <taxon>ecological metagenomes</taxon>
    </lineage>
</organism>
<proteinExistence type="predicted"/>
<dbReference type="CDD" id="cd16325">
    <property type="entry name" value="LolA"/>
    <property type="match status" value="1"/>
</dbReference>
<dbReference type="PANTHER" id="PTHR35869">
    <property type="entry name" value="OUTER-MEMBRANE LIPOPROTEIN CARRIER PROTEIN"/>
    <property type="match status" value="1"/>
</dbReference>
<dbReference type="InterPro" id="IPR029046">
    <property type="entry name" value="LolA/LolB/LppX"/>
</dbReference>
<feature type="non-terminal residue" evidence="1">
    <location>
        <position position="117"/>
    </location>
</feature>
<dbReference type="AlphaFoldDB" id="A0A383BQ27"/>
<dbReference type="PANTHER" id="PTHR35869:SF1">
    <property type="entry name" value="OUTER-MEMBRANE LIPOPROTEIN CARRIER PROTEIN"/>
    <property type="match status" value="1"/>
</dbReference>